<reference evidence="2 3" key="1">
    <citation type="journal article" date="2017" name="Antonie Van Leeuwenhoek">
        <title>Phylogenomic resolution of the bacterial genus Pantoea and its relationship with Erwinia and Tatumella.</title>
        <authorList>
            <person name="Palmer M."/>
            <person name="Steenkamp E.T."/>
            <person name="Coetzee M.P."/>
            <person name="Chan W.Y."/>
            <person name="van Zyl E."/>
            <person name="De Maayer P."/>
            <person name="Coutinho T.A."/>
            <person name="Blom J."/>
            <person name="Smits T.H."/>
            <person name="Duffy B."/>
            <person name="Venter S.N."/>
        </authorList>
    </citation>
    <scope>NUCLEOTIDE SEQUENCE [LARGE SCALE GENOMIC DNA]</scope>
    <source>
        <strain evidence="2 3">LMG 24534</strain>
    </source>
</reference>
<feature type="domain" description="Glycosyl transferase family 25" evidence="1">
    <location>
        <begin position="2"/>
        <end position="171"/>
    </location>
</feature>
<dbReference type="CDD" id="cd06532">
    <property type="entry name" value="Glyco_transf_25"/>
    <property type="match status" value="1"/>
</dbReference>
<sequence length="259" mass="29327">MKTFIINLASSTERRAMISAQCHMAGIAYEFIDAVNGKQLSQKEISQHTRPVNYAFKAGEIGCALSHINIYRKMVAENIAQALILEDDALLTEQLPEILNSPALQLPENSPVLVLLSQVNKYVNKVVAPVTSVASLYPVHSATTSHAYVINLDAARRLLKLLYPVWMAADKWCLFEELGAFRLLAVCPAPVLLHEVAQHTTIQQIDDVENHDRKKRQIWDRLMTMRPVKAKLRHRYRRAVVPLFHPIVDVKGRLNRSIH</sequence>
<dbReference type="EMBL" id="MLFN01000061">
    <property type="protein sequence ID" value="ORM51101.1"/>
    <property type="molecule type" value="Genomic_DNA"/>
</dbReference>
<comment type="caution">
    <text evidence="2">The sequence shown here is derived from an EMBL/GenBank/DDBJ whole genome shotgun (WGS) entry which is preliminary data.</text>
</comment>
<gene>
    <name evidence="2" type="ORF">HA41_16640</name>
</gene>
<accession>A0A1X1BSG9</accession>
<keyword evidence="2" id="KW-0808">Transferase</keyword>
<dbReference type="Pfam" id="PF01755">
    <property type="entry name" value="Glyco_transf_25"/>
    <property type="match status" value="1"/>
</dbReference>
<dbReference type="AlphaFoldDB" id="A0A1X1BSG9"/>
<proteinExistence type="predicted"/>
<dbReference type="Proteomes" id="UP000193933">
    <property type="component" value="Unassembled WGS sequence"/>
</dbReference>
<dbReference type="RefSeq" id="WP_094121748.1">
    <property type="nucleotide sequence ID" value="NZ_MLFN01000061.1"/>
</dbReference>
<evidence type="ECO:0000313" key="2">
    <source>
        <dbReference type="EMBL" id="ORM51101.1"/>
    </source>
</evidence>
<name>A0A1X1BSG9_9GAMM</name>
<evidence type="ECO:0000259" key="1">
    <source>
        <dbReference type="Pfam" id="PF01755"/>
    </source>
</evidence>
<evidence type="ECO:0000313" key="3">
    <source>
        <dbReference type="Proteomes" id="UP000193933"/>
    </source>
</evidence>
<dbReference type="OrthoDB" id="9816113at2"/>
<protein>
    <submittedName>
        <fullName evidence="2">Glycosyl transferase family 25</fullName>
    </submittedName>
</protein>
<dbReference type="InterPro" id="IPR002654">
    <property type="entry name" value="Glyco_trans_25"/>
</dbReference>
<organism evidence="2 3">
    <name type="scientific">Pantoea conspicua</name>
    <dbReference type="NCBI Taxonomy" id="472705"/>
    <lineage>
        <taxon>Bacteria</taxon>
        <taxon>Pseudomonadati</taxon>
        <taxon>Pseudomonadota</taxon>
        <taxon>Gammaproteobacteria</taxon>
        <taxon>Enterobacterales</taxon>
        <taxon>Erwiniaceae</taxon>
        <taxon>Pantoea</taxon>
    </lineage>
</organism>
<keyword evidence="3" id="KW-1185">Reference proteome</keyword>
<dbReference type="GO" id="GO:0016740">
    <property type="term" value="F:transferase activity"/>
    <property type="evidence" value="ECO:0007669"/>
    <property type="project" value="UniProtKB-KW"/>
</dbReference>